<dbReference type="PANTHER" id="PTHR22916:SF3">
    <property type="entry name" value="UDP-GLCNAC:BETAGAL BETA-1,3-N-ACETYLGLUCOSAMINYLTRANSFERASE-LIKE PROTEIN 1"/>
    <property type="match status" value="1"/>
</dbReference>
<dbReference type="Proteomes" id="UP000612349">
    <property type="component" value="Unassembled WGS sequence"/>
</dbReference>
<sequence length="334" mass="36721">MERTAEFTTVINNYNYADYLRDAIESVLAQTEPVRLIVVDDGSTDHSREIIASYGDRLTPVLRENGGQVSACLAGLERVDTPYVHFLDADDRLLPDFAAKIRAALASSPTKVQCRMQSIDAGGARLPSVFPSFPDGYDSAAMLHDIAVWSVPISPPTSGNVFATALLAGLQSGYDYENAIDGVPLFLAPEMGEVVSIDEALVEYRVHGKNKHQQHKLSIEGIEREMTRTRNRLVHFADLSGRVDLAKQAETGGQMLEWEMLANVARGKRPSLSLVLSYIRALTASSQNAKRKLAFSAWALALFSLPDAKRRELAVSRQSSVNRSALLKRLFGSR</sequence>
<organism evidence="2 3">
    <name type="scientific">Croceicoccus mobilis</name>
    <dbReference type="NCBI Taxonomy" id="1703339"/>
    <lineage>
        <taxon>Bacteria</taxon>
        <taxon>Pseudomonadati</taxon>
        <taxon>Pseudomonadota</taxon>
        <taxon>Alphaproteobacteria</taxon>
        <taxon>Sphingomonadales</taxon>
        <taxon>Erythrobacteraceae</taxon>
        <taxon>Croceicoccus</taxon>
    </lineage>
</organism>
<reference evidence="2" key="1">
    <citation type="journal article" date="2014" name="Int. J. Syst. Evol. Microbiol.">
        <title>Complete genome sequence of Corynebacterium casei LMG S-19264T (=DSM 44701T), isolated from a smear-ripened cheese.</title>
        <authorList>
            <consortium name="US DOE Joint Genome Institute (JGI-PGF)"/>
            <person name="Walter F."/>
            <person name="Albersmeier A."/>
            <person name="Kalinowski J."/>
            <person name="Ruckert C."/>
        </authorList>
    </citation>
    <scope>NUCLEOTIDE SEQUENCE</scope>
    <source>
        <strain evidence="2">CGMCC 1.15360</strain>
    </source>
</reference>
<dbReference type="InterPro" id="IPR001173">
    <property type="entry name" value="Glyco_trans_2-like"/>
</dbReference>
<dbReference type="CDD" id="cd00761">
    <property type="entry name" value="Glyco_tranf_GTA_type"/>
    <property type="match status" value="1"/>
</dbReference>
<keyword evidence="3" id="KW-1185">Reference proteome</keyword>
<gene>
    <name evidence="2" type="ORF">GCM10010990_14340</name>
</gene>
<dbReference type="Pfam" id="PF00535">
    <property type="entry name" value="Glycos_transf_2"/>
    <property type="match status" value="1"/>
</dbReference>
<comment type="caution">
    <text evidence="2">The sequence shown here is derived from an EMBL/GenBank/DDBJ whole genome shotgun (WGS) entry which is preliminary data.</text>
</comment>
<dbReference type="Gene3D" id="3.90.550.10">
    <property type="entry name" value="Spore Coat Polysaccharide Biosynthesis Protein SpsA, Chain A"/>
    <property type="match status" value="1"/>
</dbReference>
<proteinExistence type="predicted"/>
<evidence type="ECO:0000259" key="1">
    <source>
        <dbReference type="Pfam" id="PF00535"/>
    </source>
</evidence>
<evidence type="ECO:0000313" key="3">
    <source>
        <dbReference type="Proteomes" id="UP000612349"/>
    </source>
</evidence>
<dbReference type="GO" id="GO:0016758">
    <property type="term" value="F:hexosyltransferase activity"/>
    <property type="evidence" value="ECO:0007669"/>
    <property type="project" value="UniProtKB-ARBA"/>
</dbReference>
<reference evidence="2" key="2">
    <citation type="submission" date="2020-09" db="EMBL/GenBank/DDBJ databases">
        <authorList>
            <person name="Sun Q."/>
            <person name="Zhou Y."/>
        </authorList>
    </citation>
    <scope>NUCLEOTIDE SEQUENCE</scope>
    <source>
        <strain evidence="2">CGMCC 1.15360</strain>
    </source>
</reference>
<protein>
    <submittedName>
        <fullName evidence="2">Glycosyl transferase</fullName>
    </submittedName>
</protein>
<dbReference type="RefSeq" id="WP_188713469.1">
    <property type="nucleotide sequence ID" value="NZ_BMIP01000002.1"/>
</dbReference>
<dbReference type="AlphaFoldDB" id="A0A916YY00"/>
<feature type="domain" description="Glycosyltransferase 2-like" evidence="1">
    <location>
        <begin position="10"/>
        <end position="110"/>
    </location>
</feature>
<dbReference type="EMBL" id="BMIP01000002">
    <property type="protein sequence ID" value="GGD65980.1"/>
    <property type="molecule type" value="Genomic_DNA"/>
</dbReference>
<name>A0A916YY00_9SPHN</name>
<dbReference type="PANTHER" id="PTHR22916">
    <property type="entry name" value="GLYCOSYLTRANSFERASE"/>
    <property type="match status" value="1"/>
</dbReference>
<keyword evidence="2" id="KW-0808">Transferase</keyword>
<evidence type="ECO:0000313" key="2">
    <source>
        <dbReference type="EMBL" id="GGD65980.1"/>
    </source>
</evidence>
<dbReference type="SUPFAM" id="SSF53448">
    <property type="entry name" value="Nucleotide-diphospho-sugar transferases"/>
    <property type="match status" value="1"/>
</dbReference>
<accession>A0A916YY00</accession>
<dbReference type="InterPro" id="IPR029044">
    <property type="entry name" value="Nucleotide-diphossugar_trans"/>
</dbReference>